<name>A0A4R4VYV5_9ACTN</name>
<evidence type="ECO:0000313" key="1">
    <source>
        <dbReference type="EMBL" id="TDD11308.1"/>
    </source>
</evidence>
<proteinExistence type="predicted"/>
<sequence>MSREKMQAAAKILREVAAGTSPVPWKASGNHLDGPKGAVAIAYQCFADARWMMLVDSGLAEPLANWLEDAADTWRQQVRESDGKHEECGGRVNDDDPDRCWCFEYPSAAAQHILDRAGRAEPAPV</sequence>
<keyword evidence="2" id="KW-1185">Reference proteome</keyword>
<reference evidence="1 2" key="1">
    <citation type="submission" date="2019-03" db="EMBL/GenBank/DDBJ databases">
        <title>Draft genome sequences of novel Actinobacteria.</title>
        <authorList>
            <person name="Sahin N."/>
            <person name="Ay H."/>
            <person name="Saygin H."/>
        </authorList>
    </citation>
    <scope>NUCLEOTIDE SEQUENCE [LARGE SCALE GENOMIC DNA]</scope>
    <source>
        <strain evidence="1 2">KC712</strain>
    </source>
</reference>
<dbReference type="RefSeq" id="WP_132517865.1">
    <property type="nucleotide sequence ID" value="NZ_SMKP01000220.1"/>
</dbReference>
<gene>
    <name evidence="1" type="ORF">E1294_45260</name>
</gene>
<evidence type="ECO:0000313" key="2">
    <source>
        <dbReference type="Proteomes" id="UP000294543"/>
    </source>
</evidence>
<dbReference type="OrthoDB" id="3544447at2"/>
<organism evidence="1 2">
    <name type="scientific">Nonomuraea diastatica</name>
    <dbReference type="NCBI Taxonomy" id="1848329"/>
    <lineage>
        <taxon>Bacteria</taxon>
        <taxon>Bacillati</taxon>
        <taxon>Actinomycetota</taxon>
        <taxon>Actinomycetes</taxon>
        <taxon>Streptosporangiales</taxon>
        <taxon>Streptosporangiaceae</taxon>
        <taxon>Nonomuraea</taxon>
    </lineage>
</organism>
<protein>
    <submittedName>
        <fullName evidence="1">Uncharacterized protein</fullName>
    </submittedName>
</protein>
<dbReference type="EMBL" id="SMKP01000220">
    <property type="protein sequence ID" value="TDD11308.1"/>
    <property type="molecule type" value="Genomic_DNA"/>
</dbReference>
<dbReference type="AlphaFoldDB" id="A0A4R4VYV5"/>
<comment type="caution">
    <text evidence="1">The sequence shown here is derived from an EMBL/GenBank/DDBJ whole genome shotgun (WGS) entry which is preliminary data.</text>
</comment>
<dbReference type="Proteomes" id="UP000294543">
    <property type="component" value="Unassembled WGS sequence"/>
</dbReference>
<accession>A0A4R4VYV5</accession>